<feature type="region of interest" description="Disordered" evidence="1">
    <location>
        <begin position="121"/>
        <end position="198"/>
    </location>
</feature>
<feature type="compositionally biased region" description="Low complexity" evidence="1">
    <location>
        <begin position="92"/>
        <end position="104"/>
    </location>
</feature>
<feature type="region of interest" description="Disordered" evidence="1">
    <location>
        <begin position="1"/>
        <end position="108"/>
    </location>
</feature>
<evidence type="ECO:0000313" key="3">
    <source>
        <dbReference type="Proteomes" id="UP001347796"/>
    </source>
</evidence>
<organism evidence="2 3">
    <name type="scientific">Patella caerulea</name>
    <name type="common">Rayed Mediterranean limpet</name>
    <dbReference type="NCBI Taxonomy" id="87958"/>
    <lineage>
        <taxon>Eukaryota</taxon>
        <taxon>Metazoa</taxon>
        <taxon>Spiralia</taxon>
        <taxon>Lophotrochozoa</taxon>
        <taxon>Mollusca</taxon>
        <taxon>Gastropoda</taxon>
        <taxon>Patellogastropoda</taxon>
        <taxon>Patelloidea</taxon>
        <taxon>Patellidae</taxon>
        <taxon>Patella</taxon>
    </lineage>
</organism>
<name>A0AAN8JE32_PATCE</name>
<dbReference type="EMBL" id="JAZGQO010000010">
    <property type="protein sequence ID" value="KAK6175867.1"/>
    <property type="molecule type" value="Genomic_DNA"/>
</dbReference>
<gene>
    <name evidence="2" type="ORF">SNE40_014244</name>
</gene>
<sequence length="923" mass="103582">MGKTRAAIQKAYRERQKRSNPNYLLLERTRQASYRIPADKKSKKKLEESKLKNQIYCQRYRAKKKKEKEDALNKQGDDRTQFNLITSTTNDPGPSSSSAPLSLGPERRSSGNQLIVQFPFTVKSPPPKRRSKALKKARNEVNALKTKLQLQERSTKRWRKRCERLKKRKSPTAFQQHPTESTPNSKTRSELRSCGVSPRSLPRSVVRKLVASNSLLAEIKDSREKNPAQKDRRLINNIIYGKILKKYRAMRYVSREIGANRHKRTTHSKLISNVKRRRQSRQRQAVERHILAYFERDDVSRCLPGKKDAVKINGNKHQTRILNDYLSNLYARFIYENQNFTISFSSFCKLRPKNIKLTSLLSRNTCLCTSHQNMALKLKCLRSLDINISPNPEVVKKVVSVDDMKEKLQSIEIPAVEYEEWRRVEVEGKKKMRIVKLTKDKADFQEIILNQYSLFLGHVSRVSAQYKALLDLKANLPMGHIILQMDFAENFTCQTMDEIQSAYWNATSVTIHPVVAYRRNEEGTLSHKNFAFISDINNHNSTAVLAILKILVPLLKNTYPNMATIHYWTDSPSSQYRNRFMFSIISRHQELFEVNARWNYFEAGHGKGPCDGIGGACKRMASEAVKQGKAVIQDGYEFYKWAHENEKSICALFYSQVDYDSASQSLADMETKVVPGTMKLHAVYSPSHGVILTRSVSCYCSGCLDGTNLCNGWIEHKLMSSSAAVVVCATSRSSPSSSATGSSSSAVDSSSSAVDSSSSAADSSSSAADPSSSAVDSSSSVVDSSSSATGSSSSDAGPSPSVADAMSSATGPSSSSLSVAINDQSNVKEDAFIAAVYDGDWYVGRVLEMEKADTAEAFVTFMTKHYSKGQLTLRWPERPDELLIPLSNIIRIIDEPLPVGRSKRYYQLSDADLNALKETDTLP</sequence>
<protein>
    <submittedName>
        <fullName evidence="2">Uncharacterized protein</fullName>
    </submittedName>
</protein>
<feature type="compositionally biased region" description="Polar residues" evidence="1">
    <location>
        <begin position="172"/>
        <end position="186"/>
    </location>
</feature>
<accession>A0AAN8JE32</accession>
<feature type="compositionally biased region" description="Basic and acidic residues" evidence="1">
    <location>
        <begin position="67"/>
        <end position="80"/>
    </location>
</feature>
<dbReference type="Proteomes" id="UP001347796">
    <property type="component" value="Unassembled WGS sequence"/>
</dbReference>
<evidence type="ECO:0000256" key="1">
    <source>
        <dbReference type="SAM" id="MobiDB-lite"/>
    </source>
</evidence>
<dbReference type="PANTHER" id="PTHR46601">
    <property type="entry name" value="ULP_PROTEASE DOMAIN-CONTAINING PROTEIN"/>
    <property type="match status" value="1"/>
</dbReference>
<feature type="compositionally biased region" description="Basic residues" evidence="1">
    <location>
        <begin position="126"/>
        <end position="136"/>
    </location>
</feature>
<comment type="caution">
    <text evidence="2">The sequence shown here is derived from an EMBL/GenBank/DDBJ whole genome shotgun (WGS) entry which is preliminary data.</text>
</comment>
<feature type="compositionally biased region" description="Polar residues" evidence="1">
    <location>
        <begin position="81"/>
        <end position="91"/>
    </location>
</feature>
<feature type="region of interest" description="Disordered" evidence="1">
    <location>
        <begin position="733"/>
        <end position="818"/>
    </location>
</feature>
<feature type="compositionally biased region" description="Basic residues" evidence="1">
    <location>
        <begin position="156"/>
        <end position="170"/>
    </location>
</feature>
<dbReference type="AlphaFoldDB" id="A0AAN8JE32"/>
<evidence type="ECO:0000313" key="2">
    <source>
        <dbReference type="EMBL" id="KAK6175867.1"/>
    </source>
</evidence>
<reference evidence="2 3" key="1">
    <citation type="submission" date="2024-01" db="EMBL/GenBank/DDBJ databases">
        <title>The genome of the rayed Mediterranean limpet Patella caerulea (Linnaeus, 1758).</title>
        <authorList>
            <person name="Anh-Thu Weber A."/>
            <person name="Halstead-Nussloch G."/>
        </authorList>
    </citation>
    <scope>NUCLEOTIDE SEQUENCE [LARGE SCALE GENOMIC DNA]</scope>
    <source>
        <strain evidence="2">AATW-2023a</strain>
        <tissue evidence="2">Whole specimen</tissue>
    </source>
</reference>
<proteinExistence type="predicted"/>
<keyword evidence="3" id="KW-1185">Reference proteome</keyword>
<feature type="compositionally biased region" description="Basic and acidic residues" evidence="1">
    <location>
        <begin position="37"/>
        <end position="51"/>
    </location>
</feature>
<dbReference type="PANTHER" id="PTHR46601:SF1">
    <property type="entry name" value="ADF-H DOMAIN-CONTAINING PROTEIN"/>
    <property type="match status" value="1"/>
</dbReference>